<evidence type="ECO:0000256" key="12">
    <source>
        <dbReference type="SAM" id="MobiDB-lite"/>
    </source>
</evidence>
<sequence length="224" mass="26192">MPIELRRNFELMRQLDEKNQDVVEKFNTIINEYKSGKISEATKLSIEELKGQLQDCIDRGEEKIKIAGQSYEVVDKHIRRLDQDLKKFEQELERESLQKKQQQKQVLKAQGKQKNQKNGIEDSSEVETRKPKKARTQVDSDFQPSSLDTTYNTDLYDVNQGFDMPEMPIDPNEPLYCTCRRVSFGNMIGCDDPNCPIEWFHFECVGLTDPVKGKWYCPTCREKQ</sequence>
<feature type="binding site" evidence="9">
    <location>
        <position position="201"/>
    </location>
    <ligand>
        <name>Zn(2+)</name>
        <dbReference type="ChEBI" id="CHEBI:29105"/>
        <label>1</label>
    </ligand>
</feature>
<dbReference type="InterPro" id="IPR019787">
    <property type="entry name" value="Znf_PHD-finger"/>
</dbReference>
<protein>
    <recommendedName>
        <fullName evidence="11">Inhibitor of growth protein</fullName>
    </recommendedName>
</protein>
<feature type="region of interest" description="Disordered" evidence="12">
    <location>
        <begin position="99"/>
        <end position="144"/>
    </location>
</feature>
<comment type="function">
    <text evidence="11">Component of an histone acetyltransferase complex.</text>
</comment>
<feature type="binding site" evidence="9">
    <location>
        <position position="217"/>
    </location>
    <ligand>
        <name>Zn(2+)</name>
        <dbReference type="ChEBI" id="CHEBI:29105"/>
        <label>2</label>
    </ligand>
</feature>
<feature type="site" description="Histone H3K4me3 binding" evidence="8">
    <location>
        <position position="187"/>
    </location>
</feature>
<comment type="subunit">
    <text evidence="11">Component of an histone acetyltransferase complex. Interacts with H3K4me3 and to a lesser extent with H3K4me2.</text>
</comment>
<dbReference type="Gene3D" id="6.10.140.1740">
    <property type="match status" value="1"/>
</dbReference>
<feature type="compositionally biased region" description="Low complexity" evidence="12">
    <location>
        <begin position="99"/>
        <end position="118"/>
    </location>
</feature>
<dbReference type="FunFam" id="3.30.40.10:FF:000016">
    <property type="entry name" value="Inhibitor of growth protein"/>
    <property type="match status" value="1"/>
</dbReference>
<dbReference type="AlphaFoldDB" id="A0A6B2LGE0"/>
<comment type="subcellular location">
    <subcellularLocation>
        <location evidence="1 11">Nucleus</location>
    </subcellularLocation>
</comment>
<dbReference type="Pfam" id="PF12998">
    <property type="entry name" value="ING"/>
    <property type="match status" value="1"/>
</dbReference>
<evidence type="ECO:0000256" key="7">
    <source>
        <dbReference type="ARBA" id="ARBA00023242"/>
    </source>
</evidence>
<feature type="binding site" evidence="9">
    <location>
        <position position="190"/>
    </location>
    <ligand>
        <name>Zn(2+)</name>
        <dbReference type="ChEBI" id="CHEBI:29105"/>
        <label>2</label>
    </ligand>
</feature>
<comment type="similarity">
    <text evidence="2 11">Belongs to the ING family.</text>
</comment>
<feature type="site" description="Histone H3K4me3 binding" evidence="8">
    <location>
        <position position="176"/>
    </location>
</feature>
<keyword evidence="7 11" id="KW-0539">Nucleus</keyword>
<feature type="binding site" evidence="9">
    <location>
        <position position="220"/>
    </location>
    <ligand>
        <name>Zn(2+)</name>
        <dbReference type="ChEBI" id="CHEBI:29105"/>
        <label>2</label>
    </ligand>
</feature>
<dbReference type="InterPro" id="IPR028651">
    <property type="entry name" value="ING_fam"/>
</dbReference>
<dbReference type="InterPro" id="IPR013083">
    <property type="entry name" value="Znf_RING/FYVE/PHD"/>
</dbReference>
<comment type="domain">
    <text evidence="11">The PHD-type zinc finger mediates the binding to H3K4me3.</text>
</comment>
<evidence type="ECO:0000313" key="14">
    <source>
        <dbReference type="EMBL" id="NDV36044.1"/>
    </source>
</evidence>
<evidence type="ECO:0000256" key="11">
    <source>
        <dbReference type="RuleBase" id="RU361213"/>
    </source>
</evidence>
<feature type="site" description="Histone H3K4me3 binding" evidence="8">
    <location>
        <position position="199"/>
    </location>
</feature>
<dbReference type="InterPro" id="IPR019786">
    <property type="entry name" value="Zinc_finger_PHD-type_CS"/>
</dbReference>
<dbReference type="InterPro" id="IPR011011">
    <property type="entry name" value="Znf_FYVE_PHD"/>
</dbReference>
<evidence type="ECO:0000256" key="10">
    <source>
        <dbReference type="PROSITE-ProRule" id="PRU00146"/>
    </source>
</evidence>
<dbReference type="CDD" id="cd16859">
    <property type="entry name" value="ING_ING4_5"/>
    <property type="match status" value="1"/>
</dbReference>
<dbReference type="SMART" id="SM00249">
    <property type="entry name" value="PHD"/>
    <property type="match status" value="1"/>
</dbReference>
<accession>A0A6B2LGE0</accession>
<evidence type="ECO:0000256" key="2">
    <source>
        <dbReference type="ARBA" id="ARBA00010210"/>
    </source>
</evidence>
<evidence type="ECO:0000256" key="5">
    <source>
        <dbReference type="ARBA" id="ARBA00022833"/>
    </source>
</evidence>
<dbReference type="EMBL" id="GIBP01007075">
    <property type="protein sequence ID" value="NDV36044.1"/>
    <property type="molecule type" value="Transcribed_RNA"/>
</dbReference>
<dbReference type="PROSITE" id="PS01359">
    <property type="entry name" value="ZF_PHD_1"/>
    <property type="match status" value="1"/>
</dbReference>
<dbReference type="GO" id="GO:0008270">
    <property type="term" value="F:zinc ion binding"/>
    <property type="evidence" value="ECO:0007669"/>
    <property type="project" value="UniProtKB-KW"/>
</dbReference>
<dbReference type="SMART" id="SM01408">
    <property type="entry name" value="ING"/>
    <property type="match status" value="1"/>
</dbReference>
<keyword evidence="3 9" id="KW-0479">Metal-binding</keyword>
<reference evidence="14" key="1">
    <citation type="journal article" date="2020" name="J. Eukaryot. Microbiol.">
        <title>De novo Sequencing, Assembly and Annotation of the Transcriptome for the Free-Living Testate Amoeba Arcella intermedia.</title>
        <authorList>
            <person name="Ribeiro G.M."/>
            <person name="Porfirio-Sousa A.L."/>
            <person name="Maurer-Alcala X.X."/>
            <person name="Katz L.A."/>
            <person name="Lahr D.J.G."/>
        </authorList>
    </citation>
    <scope>NUCLEOTIDE SEQUENCE</scope>
</reference>
<dbReference type="Gene3D" id="3.30.40.10">
    <property type="entry name" value="Zinc/RING finger domain, C3HC4 (zinc finger)"/>
    <property type="match status" value="1"/>
</dbReference>
<dbReference type="CDD" id="cd15587">
    <property type="entry name" value="PHD_Yng1p_like"/>
    <property type="match status" value="1"/>
</dbReference>
<evidence type="ECO:0000259" key="13">
    <source>
        <dbReference type="PROSITE" id="PS50016"/>
    </source>
</evidence>
<feature type="site" description="Histone H3K4me3 binding" evidence="8">
    <location>
        <position position="191"/>
    </location>
</feature>
<evidence type="ECO:0000256" key="3">
    <source>
        <dbReference type="ARBA" id="ARBA00022723"/>
    </source>
</evidence>
<proteinExistence type="inferred from homology"/>
<evidence type="ECO:0000256" key="6">
    <source>
        <dbReference type="ARBA" id="ARBA00022853"/>
    </source>
</evidence>
<keyword evidence="5 9" id="KW-0862">Zinc</keyword>
<dbReference type="InterPro" id="IPR024610">
    <property type="entry name" value="ING_N_histone-binding"/>
</dbReference>
<dbReference type="PROSITE" id="PS50016">
    <property type="entry name" value="ZF_PHD_2"/>
    <property type="match status" value="1"/>
</dbReference>
<dbReference type="SUPFAM" id="SSF57903">
    <property type="entry name" value="FYVE/PHD zinc finger"/>
    <property type="match status" value="1"/>
</dbReference>
<keyword evidence="6 11" id="KW-0156">Chromatin regulator</keyword>
<evidence type="ECO:0000256" key="1">
    <source>
        <dbReference type="ARBA" id="ARBA00004123"/>
    </source>
</evidence>
<organism evidence="14">
    <name type="scientific">Arcella intermedia</name>
    <dbReference type="NCBI Taxonomy" id="1963864"/>
    <lineage>
        <taxon>Eukaryota</taxon>
        <taxon>Amoebozoa</taxon>
        <taxon>Tubulinea</taxon>
        <taxon>Elardia</taxon>
        <taxon>Arcellinida</taxon>
        <taxon>Sphaerothecina</taxon>
        <taxon>Arcellidae</taxon>
        <taxon>Arcella</taxon>
    </lineage>
</organism>
<evidence type="ECO:0000256" key="8">
    <source>
        <dbReference type="PIRSR" id="PIRSR628651-50"/>
    </source>
</evidence>
<evidence type="ECO:0000256" key="4">
    <source>
        <dbReference type="ARBA" id="ARBA00022771"/>
    </source>
</evidence>
<evidence type="ECO:0000256" key="9">
    <source>
        <dbReference type="PIRSR" id="PIRSR628651-51"/>
    </source>
</evidence>
<dbReference type="PANTHER" id="PTHR10333">
    <property type="entry name" value="INHIBITOR OF GROWTH PROTEIN"/>
    <property type="match status" value="1"/>
</dbReference>
<keyword evidence="4 10" id="KW-0863">Zinc-finger</keyword>
<feature type="binding site" evidence="9">
    <location>
        <position position="195"/>
    </location>
    <ligand>
        <name>Zn(2+)</name>
        <dbReference type="ChEBI" id="CHEBI:29105"/>
        <label>2</label>
    </ligand>
</feature>
<feature type="binding site" evidence="9">
    <location>
        <position position="204"/>
    </location>
    <ligand>
        <name>Zn(2+)</name>
        <dbReference type="ChEBI" id="CHEBI:29105"/>
        <label>1</label>
    </ligand>
</feature>
<name>A0A6B2LGE0_9EUKA</name>
<feature type="domain" description="PHD-type" evidence="13">
    <location>
        <begin position="174"/>
        <end position="223"/>
    </location>
</feature>
<feature type="binding site" evidence="9">
    <location>
        <position position="179"/>
    </location>
    <ligand>
        <name>Zn(2+)</name>
        <dbReference type="ChEBI" id="CHEBI:29105"/>
        <label>1</label>
    </ligand>
</feature>
<dbReference type="InterPro" id="IPR001965">
    <property type="entry name" value="Znf_PHD"/>
</dbReference>
<dbReference type="GO" id="GO:0005634">
    <property type="term" value="C:nucleus"/>
    <property type="evidence" value="ECO:0007669"/>
    <property type="project" value="UniProtKB-SubCell"/>
</dbReference>
<dbReference type="GO" id="GO:0006325">
    <property type="term" value="P:chromatin organization"/>
    <property type="evidence" value="ECO:0007669"/>
    <property type="project" value="UniProtKB-KW"/>
</dbReference>
<feature type="binding site" evidence="9">
    <location>
        <position position="177"/>
    </location>
    <ligand>
        <name>Zn(2+)</name>
        <dbReference type="ChEBI" id="CHEBI:29105"/>
        <label>1</label>
    </ligand>
</feature>